<dbReference type="FunFam" id="1.20.1070.10:FF:000058">
    <property type="entry name" value="Adhesion G protein-coupled receptor F5"/>
    <property type="match status" value="1"/>
</dbReference>
<dbReference type="InterPro" id="IPR053066">
    <property type="entry name" value="ADGR_G7"/>
</dbReference>
<dbReference type="CDD" id="cd15040">
    <property type="entry name" value="7tmB2_Adhesion"/>
    <property type="match status" value="1"/>
</dbReference>
<evidence type="ECO:0000256" key="9">
    <source>
        <dbReference type="SAM" id="Phobius"/>
    </source>
</evidence>
<dbReference type="CDD" id="cd00185">
    <property type="entry name" value="TNFRSF"/>
    <property type="match status" value="3"/>
</dbReference>
<dbReference type="InterPro" id="IPR009030">
    <property type="entry name" value="Growth_fac_rcpt_cys_sf"/>
</dbReference>
<dbReference type="InterPro" id="IPR001368">
    <property type="entry name" value="TNFR/NGFR_Cys_rich_reg"/>
</dbReference>
<protein>
    <submittedName>
        <fullName evidence="12">Uncharacterized protein</fullName>
    </submittedName>
</protein>
<feature type="region of interest" description="Disordered" evidence="8">
    <location>
        <begin position="1439"/>
        <end position="1460"/>
    </location>
</feature>
<evidence type="ECO:0000256" key="8">
    <source>
        <dbReference type="SAM" id="MobiDB-lite"/>
    </source>
</evidence>
<evidence type="ECO:0000256" key="1">
    <source>
        <dbReference type="ARBA" id="ARBA00004141"/>
    </source>
</evidence>
<dbReference type="SMART" id="SM00261">
    <property type="entry name" value="FU"/>
    <property type="match status" value="7"/>
</dbReference>
<dbReference type="SMART" id="SM00208">
    <property type="entry name" value="TNFR"/>
    <property type="match status" value="9"/>
</dbReference>
<keyword evidence="3 9" id="KW-0812">Transmembrane</keyword>
<evidence type="ECO:0000256" key="4">
    <source>
        <dbReference type="ARBA" id="ARBA00022989"/>
    </source>
</evidence>
<dbReference type="InterPro" id="IPR000203">
    <property type="entry name" value="GPS"/>
</dbReference>
<dbReference type="SUPFAM" id="SSF57184">
    <property type="entry name" value="Growth factor receptor domain"/>
    <property type="match status" value="4"/>
</dbReference>
<reference evidence="12" key="1">
    <citation type="journal article" date="2021" name="Genome Biol. Evol.">
        <title>A High-Quality Reference Genome for a Parasitic Bivalve with Doubly Uniparental Inheritance (Bivalvia: Unionida).</title>
        <authorList>
            <person name="Smith C.H."/>
        </authorList>
    </citation>
    <scope>NUCLEOTIDE SEQUENCE</scope>
    <source>
        <strain evidence="12">CHS0354</strain>
    </source>
</reference>
<dbReference type="PANTHER" id="PTHR47767">
    <property type="entry name" value="ADHESION G PROTEIN-COUPLED RECEPTOR G7"/>
    <property type="match status" value="1"/>
</dbReference>
<sequence length="1522" mass="165364">MSSCILCPNGTTTLITGSISSTQCVATCNSGFFRTTNGSCEPCPVGTYQSSTEQPSCLSCPLGTTTNQIASTSNTQCIDICSAGFFLNNLNICEACPSGTYQPSPGQTSCISCLTGTVTLQAGSTSSMQCVATCNSGFFRTTNGSCEACPVGTYQSSTEQLTCLSCPLGTTTNQVASTSNTQCIDTCSAGFFLNNLNICEACPSGTYQSSAGQASCISCQTGSVTLQAGSTSPMQCVAMCDSGFFRTTSGSCVTCPVGTYQSSTEQSSCLSCPGGTTTNQVASTSKTQCVGICSAGFFLNKLDSCEACPSGTYQPSNGQTSCISCLTGTVTLQAGSTSSEQCVVVCSSGFFRTTSGSCEACPVGTYQASVEQSYCLSCPTGTSTNQSASTSLTQCVVNNCPAGTYQAFSGSPCIPCAAGTYQPQPRQTTCIQCPTGKYQPNINSTECIRCGPGSYQNSTGSSSCIRCNSGTYQSIFEQTSCIQCAAGTSQPNTGTSTECTPCNPGSYQNKTGSYSCILCEAGTYQPNPGQSNCPDCHNGTYQGQKGSTICVSCEAGTYQPDHGKAACIACPSGTSQGQNGSTSCVKCNPGFYQNSTGEKSCSPCTVGHYNSVSGHKSCRPCEIGTFQNSTGQSFCFPCPNKYTTQQRGEQSIQGCFQGFCLEYRYTINVSTYNISVIIPSTKINQTGYSWDRCKKDSSKALVSAFCHNISRTEVTWTQEKVECIPEPEIQDNPTSPISEKLHTISKIDVNDTNLVNILQTTNELVKSVKVLMPVDVGYLADILDKVNMVDSVSKEVLNATLDVINTLLRSNSSTNQSAQESPGAANRILKIFEDITSKTVGGTVDNPVRTIKSNIAVTVWEQVGGKLIGIIVKSGNTDGIQDNVVKQLEEKPKEMAYLDDAIYFETDILNGTRNKLVMTALWNDALFMFGRDRYKVVSTIMAAKLIQNGVSITSLGNNYVESVFHVTEEDTRITCGYWDYTLNQNGGGWDSEGCNYTKEGERHVCSCNHLTNFAILVDLDANIIPAEHAQALEIITYIGLILSIIGLSLTIITFICFRHLRRGRGQQTLFCLCIPMVCYSIVFLVGIQRTEHYAPCIVVSVLMHYFILASFMWMLVEGILQYLRFVKVLGTYIPKFLIKTSIPAWGIPLIPVIVMLAYDYNLYYGGSRFCWMKLEALYYAFLLPVCLIVLVNAIIFTIVICKIFRRPKGMKINQSERKMIVLNLQAGLSVFVVLGLTWIFGVIALGGAKLTFQYIFVILNAFQGFFIFLLFTAREKQIRDQWIRFCCRRPTGYFTSFERKSSSQDTFTTTVSGRKLSSSSGSFTDNRDHKVSSSSQDHRRRSSLPQINESVQEHVRQNRSVQQLEIDRQSADSVEKEIAFSSLQEHKKEKTSPGKYMKASKASKYKSSAKDDADELKKTCEHTKSNVNAWGNYLSKSVPDHTNSKHSLADPSGRQKVKGGRLDEARSNIILFNSLGRSYTSTYRNDIQGEKVLSAFGRSLDNTHDKQKRRHITQIRHGDAYF</sequence>
<comment type="caution">
    <text evidence="12">The sequence shown here is derived from an EMBL/GenBank/DDBJ whole genome shotgun (WGS) entry which is preliminary data.</text>
</comment>
<feature type="transmembrane region" description="Helical" evidence="9">
    <location>
        <begin position="1092"/>
        <end position="1116"/>
    </location>
</feature>
<dbReference type="SMART" id="SM00303">
    <property type="entry name" value="GPS"/>
    <property type="match status" value="1"/>
</dbReference>
<dbReference type="GO" id="GO:0016020">
    <property type="term" value="C:membrane"/>
    <property type="evidence" value="ECO:0007669"/>
    <property type="project" value="UniProtKB-SubCell"/>
</dbReference>
<dbReference type="Gene3D" id="2.60.220.50">
    <property type="match status" value="1"/>
</dbReference>
<feature type="transmembrane region" description="Helical" evidence="9">
    <location>
        <begin position="1034"/>
        <end position="1057"/>
    </location>
</feature>
<name>A0AAE0SMT7_9BIVA</name>
<evidence type="ECO:0000259" key="11">
    <source>
        <dbReference type="PROSITE" id="PS50261"/>
    </source>
</evidence>
<dbReference type="InterPro" id="IPR046338">
    <property type="entry name" value="GAIN_dom_sf"/>
</dbReference>
<dbReference type="GO" id="GO:0007166">
    <property type="term" value="P:cell surface receptor signaling pathway"/>
    <property type="evidence" value="ECO:0007669"/>
    <property type="project" value="InterPro"/>
</dbReference>
<evidence type="ECO:0000256" key="7">
    <source>
        <dbReference type="ARBA" id="ARBA00023180"/>
    </source>
</evidence>
<accession>A0AAE0SMT7</accession>
<feature type="region of interest" description="Disordered" evidence="8">
    <location>
        <begin position="1311"/>
        <end position="1368"/>
    </location>
</feature>
<keyword evidence="6" id="KW-1015">Disulfide bond</keyword>
<feature type="transmembrane region" description="Helical" evidence="9">
    <location>
        <begin position="1178"/>
        <end position="1201"/>
    </location>
</feature>
<evidence type="ECO:0000259" key="10">
    <source>
        <dbReference type="PROSITE" id="PS50221"/>
    </source>
</evidence>
<dbReference type="InterPro" id="IPR057244">
    <property type="entry name" value="GAIN_B"/>
</dbReference>
<feature type="domain" description="GAIN-B" evidence="10">
    <location>
        <begin position="875"/>
        <end position="1023"/>
    </location>
</feature>
<feature type="transmembrane region" description="Helical" evidence="9">
    <location>
        <begin position="1251"/>
        <end position="1271"/>
    </location>
</feature>
<evidence type="ECO:0000256" key="6">
    <source>
        <dbReference type="ARBA" id="ARBA00023157"/>
    </source>
</evidence>
<comment type="similarity">
    <text evidence="2">Belongs to the G-protein coupled receptor 2 family. Adhesion G-protein coupled receptor (ADGR) subfamily.</text>
</comment>
<dbReference type="InterPro" id="IPR000832">
    <property type="entry name" value="GPCR_2_secretin-like"/>
</dbReference>
<dbReference type="Pfam" id="PF07699">
    <property type="entry name" value="Ephrin_rec_like"/>
    <property type="match status" value="11"/>
</dbReference>
<dbReference type="Pfam" id="PF00002">
    <property type="entry name" value="7tm_2"/>
    <property type="match status" value="1"/>
</dbReference>
<dbReference type="Pfam" id="PF01825">
    <property type="entry name" value="GPS"/>
    <property type="match status" value="1"/>
</dbReference>
<evidence type="ECO:0000256" key="3">
    <source>
        <dbReference type="ARBA" id="ARBA00022692"/>
    </source>
</evidence>
<feature type="transmembrane region" description="Helical" evidence="9">
    <location>
        <begin position="1136"/>
        <end position="1158"/>
    </location>
</feature>
<dbReference type="PANTHER" id="PTHR47767:SF1">
    <property type="entry name" value="ADHESION G PROTEIN-COUPLED RECEPTOR G7"/>
    <property type="match status" value="1"/>
</dbReference>
<keyword evidence="13" id="KW-1185">Reference proteome</keyword>
<reference evidence="12" key="2">
    <citation type="journal article" date="2021" name="Genome Biol. Evol.">
        <title>Developing a high-quality reference genome for a parasitic bivalve with doubly uniparental inheritance (Bivalvia: Unionida).</title>
        <authorList>
            <person name="Smith C.H."/>
        </authorList>
    </citation>
    <scope>NUCLEOTIDE SEQUENCE</scope>
    <source>
        <strain evidence="12">CHS0354</strain>
        <tissue evidence="12">Mantle</tissue>
    </source>
</reference>
<feature type="region of interest" description="Disordered" evidence="8">
    <location>
        <begin position="1380"/>
        <end position="1411"/>
    </location>
</feature>
<evidence type="ECO:0000256" key="5">
    <source>
        <dbReference type="ARBA" id="ARBA00023136"/>
    </source>
</evidence>
<keyword evidence="4 9" id="KW-1133">Transmembrane helix</keyword>
<dbReference type="SMART" id="SM01411">
    <property type="entry name" value="Ephrin_rec_like"/>
    <property type="match status" value="12"/>
</dbReference>
<dbReference type="Gene3D" id="2.10.50.10">
    <property type="entry name" value="Tumor Necrosis Factor Receptor, subunit A, domain 2"/>
    <property type="match status" value="11"/>
</dbReference>
<dbReference type="SUPFAM" id="SSF81321">
    <property type="entry name" value="Family A G protein-coupled receptor-like"/>
    <property type="match status" value="1"/>
</dbReference>
<reference evidence="12" key="3">
    <citation type="submission" date="2023-05" db="EMBL/GenBank/DDBJ databases">
        <authorList>
            <person name="Smith C.H."/>
        </authorList>
    </citation>
    <scope>NUCLEOTIDE SEQUENCE</scope>
    <source>
        <strain evidence="12">CHS0354</strain>
        <tissue evidence="12">Mantle</tissue>
    </source>
</reference>
<dbReference type="Gene3D" id="1.20.1070.10">
    <property type="entry name" value="Rhodopsin 7-helix transmembrane proteins"/>
    <property type="match status" value="1"/>
</dbReference>
<dbReference type="PRINTS" id="PR00249">
    <property type="entry name" value="GPCRSECRETIN"/>
</dbReference>
<feature type="domain" description="G-protein coupled receptors family 2 profile 2" evidence="11">
    <location>
        <begin position="1032"/>
        <end position="1275"/>
    </location>
</feature>
<dbReference type="PROSITE" id="PS50221">
    <property type="entry name" value="GAIN_B"/>
    <property type="match status" value="1"/>
</dbReference>
<dbReference type="PROSITE" id="PS50261">
    <property type="entry name" value="G_PROTEIN_RECEP_F2_4"/>
    <property type="match status" value="1"/>
</dbReference>
<feature type="compositionally biased region" description="Basic and acidic residues" evidence="8">
    <location>
        <begin position="1380"/>
        <end position="1392"/>
    </location>
</feature>
<dbReference type="InterPro" id="IPR017981">
    <property type="entry name" value="GPCR_2-like_7TM"/>
</dbReference>
<feature type="transmembrane region" description="Helical" evidence="9">
    <location>
        <begin position="1069"/>
        <end position="1086"/>
    </location>
</feature>
<evidence type="ECO:0000256" key="2">
    <source>
        <dbReference type="ARBA" id="ARBA00007343"/>
    </source>
</evidence>
<keyword evidence="5 9" id="KW-0472">Membrane</keyword>
<dbReference type="InterPro" id="IPR011641">
    <property type="entry name" value="Tyr-kin_ephrin_A/B_rcpt-like"/>
</dbReference>
<proteinExistence type="inferred from homology"/>
<organism evidence="12 13">
    <name type="scientific">Potamilus streckersoni</name>
    <dbReference type="NCBI Taxonomy" id="2493646"/>
    <lineage>
        <taxon>Eukaryota</taxon>
        <taxon>Metazoa</taxon>
        <taxon>Spiralia</taxon>
        <taxon>Lophotrochozoa</taxon>
        <taxon>Mollusca</taxon>
        <taxon>Bivalvia</taxon>
        <taxon>Autobranchia</taxon>
        <taxon>Heteroconchia</taxon>
        <taxon>Palaeoheterodonta</taxon>
        <taxon>Unionida</taxon>
        <taxon>Unionoidea</taxon>
        <taxon>Unionidae</taxon>
        <taxon>Ambleminae</taxon>
        <taxon>Lampsilini</taxon>
        <taxon>Potamilus</taxon>
    </lineage>
</organism>
<evidence type="ECO:0000313" key="12">
    <source>
        <dbReference type="EMBL" id="KAK3594308.1"/>
    </source>
</evidence>
<gene>
    <name evidence="12" type="ORF">CHS0354_018972</name>
</gene>
<dbReference type="GO" id="GO:0004930">
    <property type="term" value="F:G protein-coupled receptor activity"/>
    <property type="evidence" value="ECO:0007669"/>
    <property type="project" value="InterPro"/>
</dbReference>
<feature type="transmembrane region" description="Helical" evidence="9">
    <location>
        <begin position="1222"/>
        <end position="1245"/>
    </location>
</feature>
<dbReference type="EMBL" id="JAEAOA010001161">
    <property type="protein sequence ID" value="KAK3594308.1"/>
    <property type="molecule type" value="Genomic_DNA"/>
</dbReference>
<keyword evidence="7" id="KW-0325">Glycoprotein</keyword>
<dbReference type="InterPro" id="IPR006212">
    <property type="entry name" value="Furin_repeat"/>
</dbReference>
<dbReference type="Proteomes" id="UP001195483">
    <property type="component" value="Unassembled WGS sequence"/>
</dbReference>
<comment type="subcellular location">
    <subcellularLocation>
        <location evidence="1">Membrane</location>
        <topology evidence="1">Multi-pass membrane protein</topology>
    </subcellularLocation>
</comment>
<evidence type="ECO:0000313" key="13">
    <source>
        <dbReference type="Proteomes" id="UP001195483"/>
    </source>
</evidence>